<accession>A0A1G9FBL0</accession>
<gene>
    <name evidence="6" type="ORF">HMJ28_05265</name>
    <name evidence="7" type="ORF">SAMN05216497_101283</name>
</gene>
<evidence type="ECO:0000313" key="6">
    <source>
        <dbReference type="EMBL" id="NOH15807.1"/>
    </source>
</evidence>
<protein>
    <recommendedName>
        <fullName evidence="2">precorrin-2 dehydrogenase</fullName>
        <ecNumber evidence="2">1.3.1.76</ecNumber>
    </recommendedName>
</protein>
<comment type="pathway">
    <text evidence="1">Porphyrin-containing compound metabolism; siroheme biosynthesis; sirohydrochlorin from precorrin-2: step 1/1.</text>
</comment>
<proteinExistence type="predicted"/>
<dbReference type="Gene3D" id="3.40.50.720">
    <property type="entry name" value="NAD(P)-binding Rossmann-like Domain"/>
    <property type="match status" value="1"/>
</dbReference>
<name>A0A1G9FBL0_CLOCO</name>
<sequence length="243" mass="28011">MLKNNREDILLRPIEYSFISLLSNKTKVLIVGGGRAGFIKAKTLSKNGCNVKVVSKSFSKEFKEIKKLSNVELIEGEYKKDYIQENHLIIIAVEDESINEIIRKHCDEQCKLYLDCSHFERGLFVVPCQRSTKTTSFGINTKGGSPKTARYLADKIKENLIDKDSFIEYSYDLRNSISESKDRSIIMNFVASEDFYFFYSTGKHEIILEMFFGGNYFEVNSSHKKEYFSTNSNEFGNKGNRKK</sequence>
<evidence type="ECO:0000313" key="8">
    <source>
        <dbReference type="Proteomes" id="UP000198811"/>
    </source>
</evidence>
<evidence type="ECO:0000256" key="5">
    <source>
        <dbReference type="ARBA" id="ARBA00023244"/>
    </source>
</evidence>
<dbReference type="EMBL" id="JABFIF010000007">
    <property type="protein sequence ID" value="NOH15807.1"/>
    <property type="molecule type" value="Genomic_DNA"/>
</dbReference>
<evidence type="ECO:0000256" key="2">
    <source>
        <dbReference type="ARBA" id="ARBA00012400"/>
    </source>
</evidence>
<dbReference type="GO" id="GO:0019354">
    <property type="term" value="P:siroheme biosynthetic process"/>
    <property type="evidence" value="ECO:0007669"/>
    <property type="project" value="UniProtKB-UniPathway"/>
</dbReference>
<keyword evidence="3" id="KW-0560">Oxidoreductase</keyword>
<dbReference type="EC" id="1.3.1.76" evidence="2"/>
<dbReference type="Proteomes" id="UP000198811">
    <property type="component" value="Unassembled WGS sequence"/>
</dbReference>
<dbReference type="STRING" id="1494.SAMN05216497_101283"/>
<dbReference type="PANTHER" id="PTHR35330:SF1">
    <property type="entry name" value="SIROHEME BIOSYNTHESIS PROTEIN MET8"/>
    <property type="match status" value="1"/>
</dbReference>
<evidence type="ECO:0000256" key="4">
    <source>
        <dbReference type="ARBA" id="ARBA00023027"/>
    </source>
</evidence>
<dbReference type="SUPFAM" id="SSF51735">
    <property type="entry name" value="NAD(P)-binding Rossmann-fold domains"/>
    <property type="match status" value="1"/>
</dbReference>
<dbReference type="InterPro" id="IPR036291">
    <property type="entry name" value="NAD(P)-bd_dom_sf"/>
</dbReference>
<evidence type="ECO:0000256" key="3">
    <source>
        <dbReference type="ARBA" id="ARBA00023002"/>
    </source>
</evidence>
<evidence type="ECO:0000313" key="9">
    <source>
        <dbReference type="Proteomes" id="UP000528432"/>
    </source>
</evidence>
<organism evidence="6 9">
    <name type="scientific">Clostridium cochlearium</name>
    <dbReference type="NCBI Taxonomy" id="1494"/>
    <lineage>
        <taxon>Bacteria</taxon>
        <taxon>Bacillati</taxon>
        <taxon>Bacillota</taxon>
        <taxon>Clostridia</taxon>
        <taxon>Eubacteriales</taxon>
        <taxon>Clostridiaceae</taxon>
        <taxon>Clostridium</taxon>
    </lineage>
</organism>
<dbReference type="AlphaFoldDB" id="A0A1G9FBL0"/>
<dbReference type="GO" id="GO:0043115">
    <property type="term" value="F:precorrin-2 dehydrogenase activity"/>
    <property type="evidence" value="ECO:0007669"/>
    <property type="project" value="UniProtKB-EC"/>
</dbReference>
<keyword evidence="4" id="KW-0520">NAD</keyword>
<dbReference type="PANTHER" id="PTHR35330">
    <property type="entry name" value="SIROHEME BIOSYNTHESIS PROTEIN MET8"/>
    <property type="match status" value="1"/>
</dbReference>
<dbReference type="InterPro" id="IPR028161">
    <property type="entry name" value="Met8-like"/>
</dbReference>
<evidence type="ECO:0000313" key="7">
    <source>
        <dbReference type="EMBL" id="SDK85736.1"/>
    </source>
</evidence>
<dbReference type="EMBL" id="FNGL01000001">
    <property type="protein sequence ID" value="SDK85736.1"/>
    <property type="molecule type" value="Genomic_DNA"/>
</dbReference>
<comment type="caution">
    <text evidence="6">The sequence shown here is derived from an EMBL/GenBank/DDBJ whole genome shotgun (WGS) entry which is preliminary data.</text>
</comment>
<dbReference type="RefSeq" id="WP_089863172.1">
    <property type="nucleotide sequence ID" value="NZ_FNGL01000001.1"/>
</dbReference>
<dbReference type="GO" id="GO:0004325">
    <property type="term" value="F:ferrochelatase activity"/>
    <property type="evidence" value="ECO:0007669"/>
    <property type="project" value="InterPro"/>
</dbReference>
<evidence type="ECO:0000256" key="1">
    <source>
        <dbReference type="ARBA" id="ARBA00005010"/>
    </source>
</evidence>
<dbReference type="UniPathway" id="UPA00262">
    <property type="reaction ID" value="UER00222"/>
</dbReference>
<keyword evidence="8" id="KW-1185">Reference proteome</keyword>
<dbReference type="Proteomes" id="UP000528432">
    <property type="component" value="Unassembled WGS sequence"/>
</dbReference>
<dbReference type="OrthoDB" id="1715866at2"/>
<keyword evidence="5" id="KW-0627">Porphyrin biosynthesis</keyword>
<reference evidence="7 8" key="1">
    <citation type="submission" date="2016-10" db="EMBL/GenBank/DDBJ databases">
        <authorList>
            <person name="Varghese N."/>
            <person name="Submissions S."/>
        </authorList>
    </citation>
    <scope>NUCLEOTIDE SEQUENCE [LARGE SCALE GENOMIC DNA]</scope>
    <source>
        <strain evidence="7 8">NLAE-zl-C224</strain>
    </source>
</reference>
<dbReference type="NCBIfam" id="NF004045">
    <property type="entry name" value="PRK05562.1"/>
    <property type="match status" value="1"/>
</dbReference>
<dbReference type="Pfam" id="PF13241">
    <property type="entry name" value="NAD_binding_7"/>
    <property type="match status" value="1"/>
</dbReference>
<reference evidence="6 9" key="2">
    <citation type="submission" date="2020-05" db="EMBL/GenBank/DDBJ databases">
        <title>Draft genome sequence of Clostridium cochlearium strain AGROS13 isolated from a sheep dairy farm in New Zealand.</title>
        <authorList>
            <person name="Gupta T.B."/>
            <person name="Jauregui R."/>
            <person name="Risson A.N."/>
            <person name="Brightwell G."/>
            <person name="Maclean P."/>
        </authorList>
    </citation>
    <scope>NUCLEOTIDE SEQUENCE [LARGE SCALE GENOMIC DNA]</scope>
    <source>
        <strain evidence="6 9">AGROS13</strain>
    </source>
</reference>